<gene>
    <name evidence="1" type="ORF">EVAR_3415_1</name>
</gene>
<dbReference type="Proteomes" id="UP000299102">
    <property type="component" value="Unassembled WGS sequence"/>
</dbReference>
<protein>
    <submittedName>
        <fullName evidence="1">Uncharacterized protein</fullName>
    </submittedName>
</protein>
<name>A0A4C1SS74_EUMVA</name>
<keyword evidence="2" id="KW-1185">Reference proteome</keyword>
<accession>A0A4C1SS74</accession>
<evidence type="ECO:0000313" key="1">
    <source>
        <dbReference type="EMBL" id="GBP05083.1"/>
    </source>
</evidence>
<sequence length="115" mass="12350">MAGWSHRPSSIAAKSYSTAQFVSPIIPTQFRGPSFRGLGNGYRRVRLGYCSRQVADKFSPTRYKLAGNGLVIIGFTIVSIKVQQRRSVARAAVTRGAAASPEVGYTCAGALLLDN</sequence>
<proteinExistence type="predicted"/>
<organism evidence="1 2">
    <name type="scientific">Eumeta variegata</name>
    <name type="common">Bagworm moth</name>
    <name type="synonym">Eumeta japonica</name>
    <dbReference type="NCBI Taxonomy" id="151549"/>
    <lineage>
        <taxon>Eukaryota</taxon>
        <taxon>Metazoa</taxon>
        <taxon>Ecdysozoa</taxon>
        <taxon>Arthropoda</taxon>
        <taxon>Hexapoda</taxon>
        <taxon>Insecta</taxon>
        <taxon>Pterygota</taxon>
        <taxon>Neoptera</taxon>
        <taxon>Endopterygota</taxon>
        <taxon>Lepidoptera</taxon>
        <taxon>Glossata</taxon>
        <taxon>Ditrysia</taxon>
        <taxon>Tineoidea</taxon>
        <taxon>Psychidae</taxon>
        <taxon>Oiketicinae</taxon>
        <taxon>Eumeta</taxon>
    </lineage>
</organism>
<comment type="caution">
    <text evidence="1">The sequence shown here is derived from an EMBL/GenBank/DDBJ whole genome shotgun (WGS) entry which is preliminary data.</text>
</comment>
<evidence type="ECO:0000313" key="2">
    <source>
        <dbReference type="Proteomes" id="UP000299102"/>
    </source>
</evidence>
<dbReference type="AlphaFoldDB" id="A0A4C1SS74"/>
<reference evidence="1 2" key="1">
    <citation type="journal article" date="2019" name="Commun. Biol.">
        <title>The bagworm genome reveals a unique fibroin gene that provides high tensile strength.</title>
        <authorList>
            <person name="Kono N."/>
            <person name="Nakamura H."/>
            <person name="Ohtoshi R."/>
            <person name="Tomita M."/>
            <person name="Numata K."/>
            <person name="Arakawa K."/>
        </authorList>
    </citation>
    <scope>NUCLEOTIDE SEQUENCE [LARGE SCALE GENOMIC DNA]</scope>
</reference>
<dbReference type="EMBL" id="BGZK01000016">
    <property type="protein sequence ID" value="GBP05083.1"/>
    <property type="molecule type" value="Genomic_DNA"/>
</dbReference>